<dbReference type="Proteomes" id="UP000824469">
    <property type="component" value="Unassembled WGS sequence"/>
</dbReference>
<accession>A0AA38C4G7</accession>
<dbReference type="EMBL" id="JAHRHJ020002879">
    <property type="protein sequence ID" value="KAH9292573.1"/>
    <property type="molecule type" value="Genomic_DNA"/>
</dbReference>
<keyword evidence="2" id="KW-1185">Reference proteome</keyword>
<evidence type="ECO:0000313" key="1">
    <source>
        <dbReference type="EMBL" id="KAH9292573.1"/>
    </source>
</evidence>
<organism evidence="1 2">
    <name type="scientific">Taxus chinensis</name>
    <name type="common">Chinese yew</name>
    <name type="synonym">Taxus wallichiana var. chinensis</name>
    <dbReference type="NCBI Taxonomy" id="29808"/>
    <lineage>
        <taxon>Eukaryota</taxon>
        <taxon>Viridiplantae</taxon>
        <taxon>Streptophyta</taxon>
        <taxon>Embryophyta</taxon>
        <taxon>Tracheophyta</taxon>
        <taxon>Spermatophyta</taxon>
        <taxon>Pinopsida</taxon>
        <taxon>Pinidae</taxon>
        <taxon>Conifers II</taxon>
        <taxon>Cupressales</taxon>
        <taxon>Taxaceae</taxon>
        <taxon>Taxus</taxon>
    </lineage>
</organism>
<feature type="non-terminal residue" evidence="1">
    <location>
        <position position="1"/>
    </location>
</feature>
<reference evidence="1 2" key="1">
    <citation type="journal article" date="2021" name="Nat. Plants">
        <title>The Taxus genome provides insights into paclitaxel biosynthesis.</title>
        <authorList>
            <person name="Xiong X."/>
            <person name="Gou J."/>
            <person name="Liao Q."/>
            <person name="Li Y."/>
            <person name="Zhou Q."/>
            <person name="Bi G."/>
            <person name="Li C."/>
            <person name="Du R."/>
            <person name="Wang X."/>
            <person name="Sun T."/>
            <person name="Guo L."/>
            <person name="Liang H."/>
            <person name="Lu P."/>
            <person name="Wu Y."/>
            <person name="Zhang Z."/>
            <person name="Ro D.K."/>
            <person name="Shang Y."/>
            <person name="Huang S."/>
            <person name="Yan J."/>
        </authorList>
    </citation>
    <scope>NUCLEOTIDE SEQUENCE [LARGE SCALE GENOMIC DNA]</scope>
    <source>
        <strain evidence="1">Ta-2019</strain>
    </source>
</reference>
<evidence type="ECO:0000313" key="2">
    <source>
        <dbReference type="Proteomes" id="UP000824469"/>
    </source>
</evidence>
<sequence>LYPQRRGPCTMLNGEESRSKYASNYVRIRQEHYTAYDNWNGVQRYTKICNQREICPSLAAKEWGNLEMGS</sequence>
<proteinExistence type="predicted"/>
<feature type="non-terminal residue" evidence="1">
    <location>
        <position position="70"/>
    </location>
</feature>
<protein>
    <submittedName>
        <fullName evidence="1">Uncharacterized protein</fullName>
    </submittedName>
</protein>
<comment type="caution">
    <text evidence="1">The sequence shown here is derived from an EMBL/GenBank/DDBJ whole genome shotgun (WGS) entry which is preliminary data.</text>
</comment>
<name>A0AA38C4G7_TAXCH</name>
<gene>
    <name evidence="1" type="ORF">KI387_042241</name>
</gene>
<dbReference type="AlphaFoldDB" id="A0AA38C4G7"/>